<dbReference type="EnsemblMetazoa" id="XM_022797525">
    <property type="protein sequence ID" value="XP_022653260"/>
    <property type="gene ID" value="LOC111247011"/>
</dbReference>
<dbReference type="FunFam" id="1.10.3520.10:FF:000001">
    <property type="entry name" value="Pleckstrin domain-containing family A member 8"/>
    <property type="match status" value="1"/>
</dbReference>
<feature type="region of interest" description="Disordered" evidence="7">
    <location>
        <begin position="302"/>
        <end position="331"/>
    </location>
</feature>
<dbReference type="FunFam" id="2.30.29.30:FF:000085">
    <property type="entry name" value="Pleckstrin homology domain-containing family A member 8"/>
    <property type="match status" value="1"/>
</dbReference>
<evidence type="ECO:0000313" key="9">
    <source>
        <dbReference type="EnsemblMetazoa" id="XP_022653261"/>
    </source>
</evidence>
<dbReference type="AlphaFoldDB" id="A0A7M7JKB1"/>
<dbReference type="Pfam" id="PF08718">
    <property type="entry name" value="GLTP"/>
    <property type="match status" value="1"/>
</dbReference>
<dbReference type="EnsemblMetazoa" id="XM_022797526">
    <property type="protein sequence ID" value="XP_022653261"/>
    <property type="gene ID" value="LOC111247011"/>
</dbReference>
<comment type="subcellular location">
    <subcellularLocation>
        <location evidence="2">Golgi apparatus</location>
        <location evidence="2">trans-Golgi network membrane</location>
    </subcellularLocation>
    <subcellularLocation>
        <location evidence="1">Membrane</location>
        <topology evidence="1">Peripheral membrane protein</topology>
    </subcellularLocation>
</comment>
<feature type="domain" description="PH" evidence="8">
    <location>
        <begin position="16"/>
        <end position="111"/>
    </location>
</feature>
<keyword evidence="4" id="KW-0813">Transport</keyword>
<dbReference type="GeneID" id="111247011"/>
<dbReference type="GO" id="GO:0005829">
    <property type="term" value="C:cytosol"/>
    <property type="evidence" value="ECO:0007669"/>
    <property type="project" value="TreeGrafter"/>
</dbReference>
<dbReference type="SUPFAM" id="SSF110004">
    <property type="entry name" value="Glycolipid transfer protein, GLTP"/>
    <property type="match status" value="1"/>
</dbReference>
<dbReference type="PANTHER" id="PTHR10219:SF25">
    <property type="entry name" value="PLECKSTRIN HOMOLOGY DOMAIN-CONTAINING FAMILY A MEMBER 8"/>
    <property type="match status" value="1"/>
</dbReference>
<dbReference type="Pfam" id="PF00169">
    <property type="entry name" value="PH"/>
    <property type="match status" value="1"/>
</dbReference>
<dbReference type="InterPro" id="IPR036497">
    <property type="entry name" value="GLTP_sf"/>
</dbReference>
<dbReference type="SMART" id="SM00233">
    <property type="entry name" value="PH"/>
    <property type="match status" value="1"/>
</dbReference>
<evidence type="ECO:0000313" key="10">
    <source>
        <dbReference type="Proteomes" id="UP000594260"/>
    </source>
</evidence>
<accession>A0A7M7JKB1</accession>
<sequence length="598" mass="66042">MTMAGGVGGGSIGTLGPTMEGTLYKWTNYWHGWQPRWFLLDQGVLTYYKSREEVRQGCKGSVKISACEIVPHQLDLKRLDIIIPSEQRYYLKAASETERQQWLVLLGSVKQASASGSAYSAGTSQSNLSLTAAATTVAAVHSVNGPPSQPFVNANAIKVKKSELQLCCDMVMQQAYAIKTSQETQAKLEAAATLNSTCDTFIRCLDSLMKLIERAERLDDEDNRLRMATARELRPPLLEFTNSHGTITGMVGCLEILQRKTTSEAHGMISATSLAAPSESVKISSAVIHRATTQKSDKNTALINGETAPNDSELTHDSFDSTSNNNNCNNKDVSHRTRILLGSNENTRPSLMTQEENDCISVSMLTDDLNANSLSSEVSCEASSPDEPNTFFSVMTHSFRDFHLVDKQIPIKEFLECCRELLPVFDALGSTAFAPVKMDIQGNIDKLEKHRKDSRCLTLQTLVQRELDLGTVWSKGSATDALLWLKRALAFICCFLKEACCQPGEVALAQCAAHAYGETLKKHHNFVVKGIFSVAVRALPYYSTFLKTMAPTPQASGHPQYEETLKRHGMEYTKQLQEIVTIIDVFYVRNDIVSPIDL</sequence>
<dbReference type="PROSITE" id="PS50003">
    <property type="entry name" value="PH_DOMAIN"/>
    <property type="match status" value="1"/>
</dbReference>
<dbReference type="GO" id="GO:1902387">
    <property type="term" value="F:ceramide 1-phosphate binding"/>
    <property type="evidence" value="ECO:0007669"/>
    <property type="project" value="TreeGrafter"/>
</dbReference>
<keyword evidence="6" id="KW-0472">Membrane</keyword>
<evidence type="ECO:0000256" key="4">
    <source>
        <dbReference type="ARBA" id="ARBA00022448"/>
    </source>
</evidence>
<dbReference type="Proteomes" id="UP000594260">
    <property type="component" value="Unplaced"/>
</dbReference>
<name>A0A7M7JKB1_VARDE</name>
<evidence type="ECO:0000256" key="7">
    <source>
        <dbReference type="SAM" id="MobiDB-lite"/>
    </source>
</evidence>
<dbReference type="GO" id="GO:1902388">
    <property type="term" value="F:ceramide 1-phosphate transfer activity"/>
    <property type="evidence" value="ECO:0007669"/>
    <property type="project" value="TreeGrafter"/>
</dbReference>
<evidence type="ECO:0000256" key="1">
    <source>
        <dbReference type="ARBA" id="ARBA00004170"/>
    </source>
</evidence>
<dbReference type="Gene3D" id="1.10.3520.10">
    <property type="entry name" value="Glycolipid transfer protein"/>
    <property type="match status" value="1"/>
</dbReference>
<dbReference type="InterPro" id="IPR001849">
    <property type="entry name" value="PH_domain"/>
</dbReference>
<dbReference type="Gene3D" id="2.30.29.30">
    <property type="entry name" value="Pleckstrin-homology domain (PH domain)/Phosphotyrosine-binding domain (PTB)"/>
    <property type="match status" value="1"/>
</dbReference>
<evidence type="ECO:0000256" key="3">
    <source>
        <dbReference type="ARBA" id="ARBA00016588"/>
    </source>
</evidence>
<dbReference type="RefSeq" id="XP_022653260.1">
    <property type="nucleotide sequence ID" value="XM_022797525.1"/>
</dbReference>
<evidence type="ECO:0000256" key="2">
    <source>
        <dbReference type="ARBA" id="ARBA00004198"/>
    </source>
</evidence>
<evidence type="ECO:0000256" key="6">
    <source>
        <dbReference type="ARBA" id="ARBA00023136"/>
    </source>
</evidence>
<keyword evidence="5" id="KW-0333">Golgi apparatus</keyword>
<reference evidence="9" key="1">
    <citation type="submission" date="2021-01" db="UniProtKB">
        <authorList>
            <consortium name="EnsemblMetazoa"/>
        </authorList>
    </citation>
    <scope>IDENTIFICATION</scope>
</reference>
<proteinExistence type="predicted"/>
<dbReference type="GO" id="GO:0016020">
    <property type="term" value="C:membrane"/>
    <property type="evidence" value="ECO:0007669"/>
    <property type="project" value="UniProtKB-SubCell"/>
</dbReference>
<dbReference type="RefSeq" id="XP_022653261.1">
    <property type="nucleotide sequence ID" value="XM_022797526.1"/>
</dbReference>
<dbReference type="SUPFAM" id="SSF50729">
    <property type="entry name" value="PH domain-like"/>
    <property type="match status" value="1"/>
</dbReference>
<keyword evidence="10" id="KW-1185">Reference proteome</keyword>
<dbReference type="InterPro" id="IPR011993">
    <property type="entry name" value="PH-like_dom_sf"/>
</dbReference>
<dbReference type="InterPro" id="IPR014830">
    <property type="entry name" value="Glycolipid_transfer_prot_dom"/>
</dbReference>
<dbReference type="PANTHER" id="PTHR10219">
    <property type="entry name" value="GLYCOLIPID TRANSFER PROTEIN-RELATED"/>
    <property type="match status" value="1"/>
</dbReference>
<evidence type="ECO:0000259" key="8">
    <source>
        <dbReference type="PROSITE" id="PS50003"/>
    </source>
</evidence>
<protein>
    <recommendedName>
        <fullName evidence="3">Pleckstrin homology domain-containing family A member 8</fullName>
    </recommendedName>
</protein>
<dbReference type="GO" id="GO:0005794">
    <property type="term" value="C:Golgi apparatus"/>
    <property type="evidence" value="ECO:0007669"/>
    <property type="project" value="UniProtKB-SubCell"/>
</dbReference>
<feature type="compositionally biased region" description="Polar residues" evidence="7">
    <location>
        <begin position="302"/>
        <end position="312"/>
    </location>
</feature>
<organism evidence="9 10">
    <name type="scientific">Varroa destructor</name>
    <name type="common">Honeybee mite</name>
    <dbReference type="NCBI Taxonomy" id="109461"/>
    <lineage>
        <taxon>Eukaryota</taxon>
        <taxon>Metazoa</taxon>
        <taxon>Ecdysozoa</taxon>
        <taxon>Arthropoda</taxon>
        <taxon>Chelicerata</taxon>
        <taxon>Arachnida</taxon>
        <taxon>Acari</taxon>
        <taxon>Parasitiformes</taxon>
        <taxon>Mesostigmata</taxon>
        <taxon>Gamasina</taxon>
        <taxon>Dermanyssoidea</taxon>
        <taxon>Varroidae</taxon>
        <taxon>Varroa</taxon>
    </lineage>
</organism>
<evidence type="ECO:0000256" key="5">
    <source>
        <dbReference type="ARBA" id="ARBA00023034"/>
    </source>
</evidence>